<dbReference type="KEGG" id="osu:NT6N_29010"/>
<dbReference type="SUPFAM" id="SSF56925">
    <property type="entry name" value="OMPA-like"/>
    <property type="match status" value="1"/>
</dbReference>
<protein>
    <recommendedName>
        <fullName evidence="3">Outer membrane protein beta-barrel domain-containing protein</fullName>
    </recommendedName>
</protein>
<organism evidence="2">
    <name type="scientific">Oceaniferula spumae</name>
    <dbReference type="NCBI Taxonomy" id="2979115"/>
    <lineage>
        <taxon>Bacteria</taxon>
        <taxon>Pseudomonadati</taxon>
        <taxon>Verrucomicrobiota</taxon>
        <taxon>Verrucomicrobiia</taxon>
        <taxon>Verrucomicrobiales</taxon>
        <taxon>Verrucomicrobiaceae</taxon>
        <taxon>Oceaniferula</taxon>
    </lineage>
</organism>
<feature type="signal peptide" evidence="1">
    <location>
        <begin position="1"/>
        <end position="20"/>
    </location>
</feature>
<accession>A0AAT9FPN8</accession>
<sequence>MKNTALTLLTGLGLATAAQAGSDYSSKGKEVIPPPAASCLWSWFAGGSAGVVDGDEWDEGIYTLHFGVERKCSDSSCSHAFYLEVGYTENDISKNALSGNDPNFNNDHTGPVTNIPGFESYDLEMSIIPITLNYKFECAVTGNLNWYVGAGAGVAIVDADLTHVESGDPEVNHDDSDVVFYGHIFAGLVYNFSESFELFGGVRYIIMDDANLGDGLDSHGVDNINIDGEIQYELGARFNF</sequence>
<proteinExistence type="predicted"/>
<dbReference type="Gene3D" id="2.40.160.20">
    <property type="match status" value="1"/>
</dbReference>
<reference evidence="2" key="1">
    <citation type="submission" date="2024-07" db="EMBL/GenBank/DDBJ databases">
        <title>Complete genome sequence of Verrucomicrobiaceae bacterium NT6N.</title>
        <authorList>
            <person name="Huang C."/>
            <person name="Takami H."/>
            <person name="Hamasaki K."/>
        </authorList>
    </citation>
    <scope>NUCLEOTIDE SEQUENCE</scope>
    <source>
        <strain evidence="2">NT6N</strain>
    </source>
</reference>
<evidence type="ECO:0000313" key="2">
    <source>
        <dbReference type="EMBL" id="BDS07861.1"/>
    </source>
</evidence>
<dbReference type="InterPro" id="IPR011250">
    <property type="entry name" value="OMP/PagP_B-barrel"/>
</dbReference>
<dbReference type="EMBL" id="AP026866">
    <property type="protein sequence ID" value="BDS07861.1"/>
    <property type="molecule type" value="Genomic_DNA"/>
</dbReference>
<evidence type="ECO:0000256" key="1">
    <source>
        <dbReference type="SAM" id="SignalP"/>
    </source>
</evidence>
<keyword evidence="1" id="KW-0732">Signal</keyword>
<dbReference type="AlphaFoldDB" id="A0AAT9FPN8"/>
<name>A0AAT9FPN8_9BACT</name>
<gene>
    <name evidence="2" type="ORF">NT6N_29010</name>
</gene>
<feature type="chain" id="PRO_5043534986" description="Outer membrane protein beta-barrel domain-containing protein" evidence="1">
    <location>
        <begin position="21"/>
        <end position="240"/>
    </location>
</feature>
<evidence type="ECO:0008006" key="3">
    <source>
        <dbReference type="Google" id="ProtNLM"/>
    </source>
</evidence>